<keyword evidence="4" id="KW-1185">Reference proteome</keyword>
<dbReference type="PANTHER" id="PTHR48081:SF26">
    <property type="entry name" value="ALPHA_BETA HYDROLASE FOLD-3 DOMAIN-CONTAINING PROTEIN"/>
    <property type="match status" value="1"/>
</dbReference>
<feature type="domain" description="Alpha/beta hydrolase fold-3" evidence="2">
    <location>
        <begin position="141"/>
        <end position="379"/>
    </location>
</feature>
<dbReference type="InterPro" id="IPR013094">
    <property type="entry name" value="AB_hydrolase_3"/>
</dbReference>
<dbReference type="SUPFAM" id="SSF53474">
    <property type="entry name" value="alpha/beta-Hydrolases"/>
    <property type="match status" value="1"/>
</dbReference>
<evidence type="ECO:0000259" key="2">
    <source>
        <dbReference type="Pfam" id="PF07859"/>
    </source>
</evidence>
<dbReference type="Pfam" id="PF07859">
    <property type="entry name" value="Abhydrolase_3"/>
    <property type="match status" value="1"/>
</dbReference>
<dbReference type="PANTHER" id="PTHR48081">
    <property type="entry name" value="AB HYDROLASE SUPERFAMILY PROTEIN C4A8.06C"/>
    <property type="match status" value="1"/>
</dbReference>
<comment type="caution">
    <text evidence="3">The sequence shown here is derived from an EMBL/GenBank/DDBJ whole genome shotgun (WGS) entry which is preliminary data.</text>
</comment>
<dbReference type="GO" id="GO:0016787">
    <property type="term" value="F:hydrolase activity"/>
    <property type="evidence" value="ECO:0007669"/>
    <property type="project" value="UniProtKB-KW"/>
</dbReference>
<organism evidence="3 4">
    <name type="scientific">Cerrena zonata</name>
    <dbReference type="NCBI Taxonomy" id="2478898"/>
    <lineage>
        <taxon>Eukaryota</taxon>
        <taxon>Fungi</taxon>
        <taxon>Dikarya</taxon>
        <taxon>Basidiomycota</taxon>
        <taxon>Agaricomycotina</taxon>
        <taxon>Agaricomycetes</taxon>
        <taxon>Polyporales</taxon>
        <taxon>Cerrenaceae</taxon>
        <taxon>Cerrena</taxon>
    </lineage>
</organism>
<dbReference type="EMBL" id="JASBNA010000004">
    <property type="protein sequence ID" value="KAK7692853.1"/>
    <property type="molecule type" value="Genomic_DNA"/>
</dbReference>
<gene>
    <name evidence="3" type="ORF">QCA50_004488</name>
</gene>
<sequence length="401" mass="44379">MEGLYRKQPFKSIYLLYQSITTPLFRIPIWTILSLFRSNRPKSTWSLKKTILVKLLKHYSAIGAKVGALPSYNHLAIATGDNVKGVWVHPTPHLILGDVKQWAENAQVVCDLRIPGYWLERKGESKPIDAKADPGETVLYALHGGGYRAQSAHPSDGTSQIPLGILQSTSPNAISRAFTVEYRLSAGPPYHEAANPFPAALVDAIAGYNYLVNEVGFKPENIIVEGDSAGANLALALVRYLIENKDKLPPSLAVPNRMILSSPWSDLGTSDQIKGSSIYTNLATDFINVTSDRAINNLKHFLGPLGLEGANRNRYISPASTAATMEKVSFEGFPKTFIYAGGVEILRDQIRTLRDKMVVDLGEDRVTYHEAPDGLHDFVVFSWFEPERTETLKAITRWLTT</sequence>
<reference evidence="3 4" key="1">
    <citation type="submission" date="2022-09" db="EMBL/GenBank/DDBJ databases">
        <authorList>
            <person name="Palmer J.M."/>
        </authorList>
    </citation>
    <scope>NUCLEOTIDE SEQUENCE [LARGE SCALE GENOMIC DNA]</scope>
    <source>
        <strain evidence="3 4">DSM 7382</strain>
    </source>
</reference>
<dbReference type="InterPro" id="IPR029058">
    <property type="entry name" value="AB_hydrolase_fold"/>
</dbReference>
<evidence type="ECO:0000256" key="1">
    <source>
        <dbReference type="ARBA" id="ARBA00022801"/>
    </source>
</evidence>
<proteinExistence type="predicted"/>
<protein>
    <recommendedName>
        <fullName evidence="2">Alpha/beta hydrolase fold-3 domain-containing protein</fullName>
    </recommendedName>
</protein>
<dbReference type="Gene3D" id="3.40.50.1820">
    <property type="entry name" value="alpha/beta hydrolase"/>
    <property type="match status" value="1"/>
</dbReference>
<keyword evidence="1" id="KW-0378">Hydrolase</keyword>
<evidence type="ECO:0000313" key="3">
    <source>
        <dbReference type="EMBL" id="KAK7692853.1"/>
    </source>
</evidence>
<name>A0AAW0GRL5_9APHY</name>
<accession>A0AAW0GRL5</accession>
<evidence type="ECO:0000313" key="4">
    <source>
        <dbReference type="Proteomes" id="UP001385951"/>
    </source>
</evidence>
<dbReference type="Proteomes" id="UP001385951">
    <property type="component" value="Unassembled WGS sequence"/>
</dbReference>
<dbReference type="InterPro" id="IPR050300">
    <property type="entry name" value="GDXG_lipolytic_enzyme"/>
</dbReference>
<dbReference type="AlphaFoldDB" id="A0AAW0GRL5"/>